<evidence type="ECO:0000256" key="1">
    <source>
        <dbReference type="ARBA" id="ARBA00004141"/>
    </source>
</evidence>
<evidence type="ECO:0000256" key="6">
    <source>
        <dbReference type="SAM" id="Phobius"/>
    </source>
</evidence>
<feature type="transmembrane region" description="Helical" evidence="6">
    <location>
        <begin position="300"/>
        <end position="319"/>
    </location>
</feature>
<organism evidence="8 9">
    <name type="scientific">Patellaria atrata CBS 101060</name>
    <dbReference type="NCBI Taxonomy" id="1346257"/>
    <lineage>
        <taxon>Eukaryota</taxon>
        <taxon>Fungi</taxon>
        <taxon>Dikarya</taxon>
        <taxon>Ascomycota</taxon>
        <taxon>Pezizomycotina</taxon>
        <taxon>Dothideomycetes</taxon>
        <taxon>Dothideomycetes incertae sedis</taxon>
        <taxon>Patellariales</taxon>
        <taxon>Patellariaceae</taxon>
        <taxon>Patellaria</taxon>
    </lineage>
</organism>
<comment type="subcellular location">
    <subcellularLocation>
        <location evidence="1">Membrane</location>
        <topology evidence="1">Multi-pass membrane protein</topology>
    </subcellularLocation>
</comment>
<gene>
    <name evidence="8" type="ORF">M501DRAFT_1006260</name>
</gene>
<dbReference type="PROSITE" id="PS50850">
    <property type="entry name" value="MFS"/>
    <property type="match status" value="1"/>
</dbReference>
<dbReference type="InterPro" id="IPR036259">
    <property type="entry name" value="MFS_trans_sf"/>
</dbReference>
<dbReference type="OrthoDB" id="2250022at2759"/>
<evidence type="ECO:0000313" key="9">
    <source>
        <dbReference type="Proteomes" id="UP000799429"/>
    </source>
</evidence>
<feature type="transmembrane region" description="Helical" evidence="6">
    <location>
        <begin position="269"/>
        <end position="288"/>
    </location>
</feature>
<dbReference type="Proteomes" id="UP000799429">
    <property type="component" value="Unassembled WGS sequence"/>
</dbReference>
<feature type="transmembrane region" description="Helical" evidence="6">
    <location>
        <begin position="130"/>
        <end position="151"/>
    </location>
</feature>
<dbReference type="PANTHER" id="PTHR43791">
    <property type="entry name" value="PERMEASE-RELATED"/>
    <property type="match status" value="1"/>
</dbReference>
<dbReference type="FunFam" id="1.20.1250.20:FF:000013">
    <property type="entry name" value="MFS general substrate transporter"/>
    <property type="match status" value="1"/>
</dbReference>
<evidence type="ECO:0000259" key="7">
    <source>
        <dbReference type="PROSITE" id="PS50850"/>
    </source>
</evidence>
<proteinExistence type="predicted"/>
<comment type="caution">
    <text evidence="8">The sequence shown here is derived from an EMBL/GenBank/DDBJ whole genome shotgun (WGS) entry which is preliminary data.</text>
</comment>
<reference evidence="8" key="1">
    <citation type="journal article" date="2020" name="Stud. Mycol.">
        <title>101 Dothideomycetes genomes: a test case for predicting lifestyles and emergence of pathogens.</title>
        <authorList>
            <person name="Haridas S."/>
            <person name="Albert R."/>
            <person name="Binder M."/>
            <person name="Bloem J."/>
            <person name="Labutti K."/>
            <person name="Salamov A."/>
            <person name="Andreopoulos B."/>
            <person name="Baker S."/>
            <person name="Barry K."/>
            <person name="Bills G."/>
            <person name="Bluhm B."/>
            <person name="Cannon C."/>
            <person name="Castanera R."/>
            <person name="Culley D."/>
            <person name="Daum C."/>
            <person name="Ezra D."/>
            <person name="Gonzalez J."/>
            <person name="Henrissat B."/>
            <person name="Kuo A."/>
            <person name="Liang C."/>
            <person name="Lipzen A."/>
            <person name="Lutzoni F."/>
            <person name="Magnuson J."/>
            <person name="Mondo S."/>
            <person name="Nolan M."/>
            <person name="Ohm R."/>
            <person name="Pangilinan J."/>
            <person name="Park H.-J."/>
            <person name="Ramirez L."/>
            <person name="Alfaro M."/>
            <person name="Sun H."/>
            <person name="Tritt A."/>
            <person name="Yoshinaga Y."/>
            <person name="Zwiers L.-H."/>
            <person name="Turgeon B."/>
            <person name="Goodwin S."/>
            <person name="Spatafora J."/>
            <person name="Crous P."/>
            <person name="Grigoriev I."/>
        </authorList>
    </citation>
    <scope>NUCLEOTIDE SEQUENCE</scope>
    <source>
        <strain evidence="8">CBS 101060</strain>
    </source>
</reference>
<evidence type="ECO:0000313" key="8">
    <source>
        <dbReference type="EMBL" id="KAF2843823.1"/>
    </source>
</evidence>
<dbReference type="FunFam" id="1.20.1250.20:FF:000057">
    <property type="entry name" value="MFS general substrate transporter"/>
    <property type="match status" value="1"/>
</dbReference>
<feature type="transmembrane region" description="Helical" evidence="6">
    <location>
        <begin position="163"/>
        <end position="181"/>
    </location>
</feature>
<dbReference type="InterPro" id="IPR020846">
    <property type="entry name" value="MFS_dom"/>
</dbReference>
<feature type="transmembrane region" description="Helical" evidence="6">
    <location>
        <begin position="358"/>
        <end position="379"/>
    </location>
</feature>
<evidence type="ECO:0000256" key="3">
    <source>
        <dbReference type="ARBA" id="ARBA00022692"/>
    </source>
</evidence>
<dbReference type="PANTHER" id="PTHR43791:SF92">
    <property type="entry name" value="AGL026WP"/>
    <property type="match status" value="1"/>
</dbReference>
<sequence length="478" mass="52794">MEPPALIRNLTHDERMRLERKLQRKIDLRLLPMVVVMYIMNYLDRNNIAAARISGKVGLEEELGLSSTQYQTSVSILFVGYVLMQVPSNLILNKIGVPAIYLPTCMIVWGIISAATAATQNFAGIVACRFFLGFVEAAYFPGCLFFLSSWYTRKELALRTAMLYSGSLISGAFSGLIAAGITDGMDGKKGLSAWRWLFIIEGAITVVIACLGYFILPNFPRTTKWLTEEERQLAVWRLQEDIGQDDWINSESQSLWHGFKLACQDIKMWILMIMLFGIVASGSVTNFFPTVVATLGYGKIHSLLLTAPPYALAVITTFANAWHADRTGERYLHVVLPLCVGVIAFILAASTTSTGPRYLSMMLMVPGVYTGYVVVLAWISNSIPRPPAKRAASLAFINAISNCSSIYASYMYPRSADPRFVVAMSVNCATVALAIIMATLLRFILSRLNARLDRGEHVEGAVNGVPGEASERGFRFLT</sequence>
<keyword evidence="9" id="KW-1185">Reference proteome</keyword>
<feature type="transmembrane region" description="Helical" evidence="6">
    <location>
        <begin position="95"/>
        <end position="118"/>
    </location>
</feature>
<keyword evidence="4 6" id="KW-1133">Transmembrane helix</keyword>
<feature type="transmembrane region" description="Helical" evidence="6">
    <location>
        <begin position="422"/>
        <end position="445"/>
    </location>
</feature>
<keyword evidence="2" id="KW-0813">Transport</keyword>
<feature type="transmembrane region" description="Helical" evidence="6">
    <location>
        <begin position="331"/>
        <end position="352"/>
    </location>
</feature>
<dbReference type="GO" id="GO:0022857">
    <property type="term" value="F:transmembrane transporter activity"/>
    <property type="evidence" value="ECO:0007669"/>
    <property type="project" value="InterPro"/>
</dbReference>
<dbReference type="EMBL" id="MU006089">
    <property type="protein sequence ID" value="KAF2843823.1"/>
    <property type="molecule type" value="Genomic_DNA"/>
</dbReference>
<protein>
    <submittedName>
        <fullName evidence="8">Pantothenate transporter liz1</fullName>
    </submittedName>
</protein>
<evidence type="ECO:0000256" key="4">
    <source>
        <dbReference type="ARBA" id="ARBA00022989"/>
    </source>
</evidence>
<name>A0A9P4VU40_9PEZI</name>
<dbReference type="AlphaFoldDB" id="A0A9P4VU40"/>
<evidence type="ECO:0000256" key="2">
    <source>
        <dbReference type="ARBA" id="ARBA00022448"/>
    </source>
</evidence>
<dbReference type="InterPro" id="IPR011701">
    <property type="entry name" value="MFS"/>
</dbReference>
<accession>A0A9P4VU40</accession>
<evidence type="ECO:0000256" key="5">
    <source>
        <dbReference type="ARBA" id="ARBA00023136"/>
    </source>
</evidence>
<keyword evidence="5 6" id="KW-0472">Membrane</keyword>
<dbReference type="SUPFAM" id="SSF103473">
    <property type="entry name" value="MFS general substrate transporter"/>
    <property type="match status" value="1"/>
</dbReference>
<dbReference type="GO" id="GO:0016020">
    <property type="term" value="C:membrane"/>
    <property type="evidence" value="ECO:0007669"/>
    <property type="project" value="UniProtKB-SubCell"/>
</dbReference>
<feature type="transmembrane region" description="Helical" evidence="6">
    <location>
        <begin position="193"/>
        <end position="216"/>
    </location>
</feature>
<dbReference type="Gene3D" id="1.20.1250.20">
    <property type="entry name" value="MFS general substrate transporter like domains"/>
    <property type="match status" value="2"/>
</dbReference>
<keyword evidence="3 6" id="KW-0812">Transmembrane</keyword>
<feature type="transmembrane region" description="Helical" evidence="6">
    <location>
        <begin position="391"/>
        <end position="410"/>
    </location>
</feature>
<feature type="domain" description="Major facilitator superfamily (MFS) profile" evidence="7">
    <location>
        <begin position="30"/>
        <end position="449"/>
    </location>
</feature>
<dbReference type="Pfam" id="PF07690">
    <property type="entry name" value="MFS_1"/>
    <property type="match status" value="1"/>
</dbReference>